<proteinExistence type="predicted"/>
<sequence length="160" mass="17354">MRLLQPFIVLPLATLAAPSGIQDAAEVSPNIHGTIAAAVLAEHYRSKGDFIRSCKDVKLDGKRDDMHELIATCAAGDGTEVTSKLDLSYCYSVLSNGGNNVNPKKPDDPTCSKCKLLGPTLLECICQPKPGNGRTVFLLDQELWNDHGYLRCKEGKGQRI</sequence>
<feature type="chain" id="PRO_5024906616" description="Cyanovirin-N domain-containing protein" evidence="1">
    <location>
        <begin position="17"/>
        <end position="160"/>
    </location>
</feature>
<protein>
    <recommendedName>
        <fullName evidence="2">Cyanovirin-N domain-containing protein</fullName>
    </recommendedName>
</protein>
<dbReference type="Gene3D" id="2.30.60.10">
    <property type="entry name" value="Cyanovirin-N"/>
    <property type="match status" value="1"/>
</dbReference>
<evidence type="ECO:0000256" key="1">
    <source>
        <dbReference type="SAM" id="SignalP"/>
    </source>
</evidence>
<dbReference type="InterPro" id="IPR011058">
    <property type="entry name" value="Cyanovirin-N"/>
</dbReference>
<feature type="signal peptide" evidence="1">
    <location>
        <begin position="1"/>
        <end position="16"/>
    </location>
</feature>
<dbReference type="InterPro" id="IPR036673">
    <property type="entry name" value="Cyanovirin-N_sf"/>
</dbReference>
<accession>A0A5N6WJA1</accession>
<feature type="domain" description="Cyanovirin-N" evidence="2">
    <location>
        <begin position="50"/>
        <end position="151"/>
    </location>
</feature>
<name>A0A5N6WJA1_9EURO</name>
<dbReference type="SUPFAM" id="SSF51322">
    <property type="entry name" value="Cyanovirin-N"/>
    <property type="match status" value="1"/>
</dbReference>
<evidence type="ECO:0000313" key="4">
    <source>
        <dbReference type="Proteomes" id="UP000325945"/>
    </source>
</evidence>
<keyword evidence="1" id="KW-0732">Signal</keyword>
<dbReference type="EMBL" id="ML741891">
    <property type="protein sequence ID" value="KAE8320921.1"/>
    <property type="molecule type" value="Genomic_DNA"/>
</dbReference>
<gene>
    <name evidence="3" type="ORF">BDV39DRAFT_211241</name>
</gene>
<evidence type="ECO:0000259" key="2">
    <source>
        <dbReference type="Pfam" id="PF08881"/>
    </source>
</evidence>
<evidence type="ECO:0000313" key="3">
    <source>
        <dbReference type="EMBL" id="KAE8320921.1"/>
    </source>
</evidence>
<dbReference type="Proteomes" id="UP000325945">
    <property type="component" value="Unassembled WGS sequence"/>
</dbReference>
<keyword evidence="4" id="KW-1185">Reference proteome</keyword>
<organism evidence="3 4">
    <name type="scientific">Aspergillus sergii</name>
    <dbReference type="NCBI Taxonomy" id="1034303"/>
    <lineage>
        <taxon>Eukaryota</taxon>
        <taxon>Fungi</taxon>
        <taxon>Dikarya</taxon>
        <taxon>Ascomycota</taxon>
        <taxon>Pezizomycotina</taxon>
        <taxon>Eurotiomycetes</taxon>
        <taxon>Eurotiomycetidae</taxon>
        <taxon>Eurotiales</taxon>
        <taxon>Aspergillaceae</taxon>
        <taxon>Aspergillus</taxon>
        <taxon>Aspergillus subgen. Circumdati</taxon>
    </lineage>
</organism>
<dbReference type="Pfam" id="PF08881">
    <property type="entry name" value="CVNH"/>
    <property type="match status" value="1"/>
</dbReference>
<reference evidence="4" key="1">
    <citation type="submission" date="2019-04" db="EMBL/GenBank/DDBJ databases">
        <title>Friends and foes A comparative genomics studyof 23 Aspergillus species from section Flavi.</title>
        <authorList>
            <consortium name="DOE Joint Genome Institute"/>
            <person name="Kjaerbolling I."/>
            <person name="Vesth T."/>
            <person name="Frisvad J.C."/>
            <person name="Nybo J.L."/>
            <person name="Theobald S."/>
            <person name="Kildgaard S."/>
            <person name="Isbrandt T."/>
            <person name="Kuo A."/>
            <person name="Sato A."/>
            <person name="Lyhne E.K."/>
            <person name="Kogle M.E."/>
            <person name="Wiebenga A."/>
            <person name="Kun R.S."/>
            <person name="Lubbers R.J."/>
            <person name="Makela M.R."/>
            <person name="Barry K."/>
            <person name="Chovatia M."/>
            <person name="Clum A."/>
            <person name="Daum C."/>
            <person name="Haridas S."/>
            <person name="He G."/>
            <person name="LaButti K."/>
            <person name="Lipzen A."/>
            <person name="Mondo S."/>
            <person name="Riley R."/>
            <person name="Salamov A."/>
            <person name="Simmons B.A."/>
            <person name="Magnuson J.K."/>
            <person name="Henrissat B."/>
            <person name="Mortensen U.H."/>
            <person name="Larsen T.O."/>
            <person name="Devries R.P."/>
            <person name="Grigoriev I.V."/>
            <person name="Machida M."/>
            <person name="Baker S.E."/>
            <person name="Andersen M.R."/>
        </authorList>
    </citation>
    <scope>NUCLEOTIDE SEQUENCE [LARGE SCALE GENOMIC DNA]</scope>
    <source>
        <strain evidence="4">CBS 130017</strain>
    </source>
</reference>
<dbReference type="AlphaFoldDB" id="A0A5N6WJA1"/>